<gene>
    <name evidence="8" type="ORF">BN874_760012</name>
</gene>
<dbReference type="AlphaFoldDB" id="A0A7U7GEY8"/>
<keyword evidence="4" id="KW-0964">Secreted</keyword>
<dbReference type="Gene3D" id="1.20.1330.10">
    <property type="entry name" value="f41 fragment of flagellin, N-terminal domain"/>
    <property type="match status" value="2"/>
</dbReference>
<keyword evidence="5" id="KW-0975">Bacterial flagellum</keyword>
<dbReference type="InterPro" id="IPR049119">
    <property type="entry name" value="FlgK_D2-like"/>
</dbReference>
<feature type="domain" description="Flagellar hook-associated protein 1 D2-like" evidence="7">
    <location>
        <begin position="198"/>
        <end position="290"/>
    </location>
</feature>
<dbReference type="InterPro" id="IPR013384">
    <property type="entry name" value="Flagell_FlgL"/>
</dbReference>
<dbReference type="NCBIfam" id="TIGR02550">
    <property type="entry name" value="flagell_flgL"/>
    <property type="match status" value="1"/>
</dbReference>
<keyword evidence="9" id="KW-1185">Reference proteome</keyword>
<dbReference type="InterPro" id="IPR001492">
    <property type="entry name" value="Flagellin"/>
</dbReference>
<dbReference type="EMBL" id="CBTK010000294">
    <property type="protein sequence ID" value="CDH47148.1"/>
    <property type="molecule type" value="Genomic_DNA"/>
</dbReference>
<dbReference type="InterPro" id="IPR001029">
    <property type="entry name" value="Flagellin_N"/>
</dbReference>
<dbReference type="GO" id="GO:0005576">
    <property type="term" value="C:extracellular region"/>
    <property type="evidence" value="ECO:0007669"/>
    <property type="project" value="UniProtKB-SubCell"/>
</dbReference>
<evidence type="ECO:0000259" key="6">
    <source>
        <dbReference type="Pfam" id="PF00669"/>
    </source>
</evidence>
<name>A0A7U7GEY8_9GAMM</name>
<dbReference type="GO" id="GO:0009424">
    <property type="term" value="C:bacterial-type flagellum hook"/>
    <property type="evidence" value="ECO:0007669"/>
    <property type="project" value="InterPro"/>
</dbReference>
<feature type="domain" description="Flagellin N-terminal" evidence="6">
    <location>
        <begin position="3"/>
        <end position="139"/>
    </location>
</feature>
<comment type="similarity">
    <text evidence="3">Belongs to the bacterial flagellin family.</text>
</comment>
<evidence type="ECO:0000256" key="5">
    <source>
        <dbReference type="ARBA" id="ARBA00023143"/>
    </source>
</evidence>
<keyword evidence="8" id="KW-0966">Cell projection</keyword>
<evidence type="ECO:0000256" key="2">
    <source>
        <dbReference type="ARBA" id="ARBA00004613"/>
    </source>
</evidence>
<evidence type="ECO:0000256" key="3">
    <source>
        <dbReference type="ARBA" id="ARBA00005709"/>
    </source>
</evidence>
<protein>
    <submittedName>
        <fullName evidence="8">Flagellar hook-associated protein</fullName>
    </submittedName>
</protein>
<keyword evidence="8" id="KW-0282">Flagellum</keyword>
<evidence type="ECO:0000256" key="4">
    <source>
        <dbReference type="ARBA" id="ARBA00022525"/>
    </source>
</evidence>
<organism evidence="8 9">
    <name type="scientific">Candidatus Contendobacter odensis Run_B_J11</name>
    <dbReference type="NCBI Taxonomy" id="1400861"/>
    <lineage>
        <taxon>Bacteria</taxon>
        <taxon>Pseudomonadati</taxon>
        <taxon>Pseudomonadota</taxon>
        <taxon>Gammaproteobacteria</taxon>
        <taxon>Candidatus Competibacteraceae</taxon>
        <taxon>Candidatus Contendibacter</taxon>
    </lineage>
</organism>
<dbReference type="Proteomes" id="UP000019184">
    <property type="component" value="Unassembled WGS sequence"/>
</dbReference>
<dbReference type="OrthoDB" id="9768249at2"/>
<dbReference type="PRINTS" id="PR00207">
    <property type="entry name" value="FLAGELLIN"/>
</dbReference>
<accession>A0A7U7GEY8</accession>
<reference evidence="8 9" key="1">
    <citation type="journal article" date="2014" name="ISME J.">
        <title>Candidatus Competibacter-lineage genomes retrieved from metagenomes reveal functional metabolic diversity.</title>
        <authorList>
            <person name="McIlroy S.J."/>
            <person name="Albertsen M."/>
            <person name="Andresen E.K."/>
            <person name="Saunders A.M."/>
            <person name="Kristiansen R."/>
            <person name="Stokholm-Bjerregaard M."/>
            <person name="Nielsen K.L."/>
            <person name="Nielsen P.H."/>
        </authorList>
    </citation>
    <scope>NUCLEOTIDE SEQUENCE [LARGE SCALE GENOMIC DNA]</scope>
    <source>
        <strain evidence="8 9">Run_B_J11</strain>
    </source>
</reference>
<sequence>MRISTSQTYRQGIKPITDHQVSLAKVQEQISSGRKILQPKDDPTNSARLMELHKQLTMNDQYGRNITLANGRLATEEGALQQGGDILQRARELNIQANSAALTDENRQSIAVEVRQLRQQLQDIANTKDSEGAYLFAGFKEQSTPFTLNANGDVIYNGDQGQRQLKIGPSRQIAVGDAGDDVFMNIRNNNGQFQVATSANNKGSGVISTGSVTDSVAFQNSFMGHDYRIDFTVNGANTTFNVIEVTNGIDNPTPVVNNQAYVAGQSISFRGMEVSISGTPFDDDKFTVEPSQNQSLFKTLDDLINALETPTKTAPEQAALTQSLANSLADIDQGMLHLNQIRGKAGSRMNSLDAQDAVNQTFDVQLQSLMGDIGAVNYAEAASQMNAELLGLQAAQQSFVKIQNLSLFNYLR</sequence>
<comment type="caution">
    <text evidence="8">The sequence shown here is derived from an EMBL/GenBank/DDBJ whole genome shotgun (WGS) entry which is preliminary data.</text>
</comment>
<dbReference type="SUPFAM" id="SSF64518">
    <property type="entry name" value="Phase 1 flagellin"/>
    <property type="match status" value="1"/>
</dbReference>
<evidence type="ECO:0000256" key="1">
    <source>
        <dbReference type="ARBA" id="ARBA00004365"/>
    </source>
</evidence>
<proteinExistence type="inferred from homology"/>
<dbReference type="PANTHER" id="PTHR42792">
    <property type="entry name" value="FLAGELLIN"/>
    <property type="match status" value="1"/>
</dbReference>
<dbReference type="GO" id="GO:0071973">
    <property type="term" value="P:bacterial-type flagellum-dependent cell motility"/>
    <property type="evidence" value="ECO:0007669"/>
    <property type="project" value="InterPro"/>
</dbReference>
<evidence type="ECO:0000259" key="7">
    <source>
        <dbReference type="Pfam" id="PF21158"/>
    </source>
</evidence>
<evidence type="ECO:0000313" key="8">
    <source>
        <dbReference type="EMBL" id="CDH47148.1"/>
    </source>
</evidence>
<comment type="subcellular location">
    <subcellularLocation>
        <location evidence="1">Bacterial flagellum</location>
    </subcellularLocation>
    <subcellularLocation>
        <location evidence="2">Secreted</location>
    </subcellularLocation>
</comment>
<dbReference type="PANTHER" id="PTHR42792:SF1">
    <property type="entry name" value="FLAGELLAR HOOK-ASSOCIATED PROTEIN 3"/>
    <property type="match status" value="1"/>
</dbReference>
<dbReference type="GO" id="GO:0005198">
    <property type="term" value="F:structural molecule activity"/>
    <property type="evidence" value="ECO:0007669"/>
    <property type="project" value="InterPro"/>
</dbReference>
<dbReference type="RefSeq" id="WP_034435899.1">
    <property type="nucleotide sequence ID" value="NZ_CBTK010000294.1"/>
</dbReference>
<dbReference type="Pfam" id="PF00669">
    <property type="entry name" value="Flagellin_N"/>
    <property type="match status" value="1"/>
</dbReference>
<evidence type="ECO:0000313" key="9">
    <source>
        <dbReference type="Proteomes" id="UP000019184"/>
    </source>
</evidence>
<dbReference type="Pfam" id="PF21158">
    <property type="entry name" value="flgK_1st_1"/>
    <property type="match status" value="1"/>
</dbReference>
<keyword evidence="8" id="KW-0969">Cilium</keyword>